<dbReference type="GO" id="GO:0016791">
    <property type="term" value="F:phosphatase activity"/>
    <property type="evidence" value="ECO:0007669"/>
    <property type="project" value="TreeGrafter"/>
</dbReference>
<dbReference type="EMBL" id="BNBA01000001">
    <property type="protein sequence ID" value="GHH46885.1"/>
    <property type="molecule type" value="Genomic_DNA"/>
</dbReference>
<feature type="active site" description="Proton donor/acceptor" evidence="1">
    <location>
        <position position="82"/>
    </location>
</feature>
<name>A0A919F4Y5_9XANT</name>
<dbReference type="Gene3D" id="3.40.50.1240">
    <property type="entry name" value="Phosphoglycerate mutase-like"/>
    <property type="match status" value="1"/>
</dbReference>
<gene>
    <name evidence="3" type="ORF">GCM10009090_02640</name>
</gene>
<feature type="binding site" evidence="2">
    <location>
        <position position="58"/>
    </location>
    <ligand>
        <name>substrate</name>
    </ligand>
</feature>
<protein>
    <submittedName>
        <fullName evidence="3">Phosphoglycerate mutase</fullName>
    </submittedName>
</protein>
<keyword evidence="4" id="KW-1185">Reference proteome</keyword>
<feature type="binding site" evidence="2">
    <location>
        <begin position="8"/>
        <end position="15"/>
    </location>
    <ligand>
        <name>substrate</name>
    </ligand>
</feature>
<dbReference type="InterPro" id="IPR029033">
    <property type="entry name" value="His_PPase_superfam"/>
</dbReference>
<dbReference type="Pfam" id="PF00300">
    <property type="entry name" value="His_Phos_1"/>
    <property type="match status" value="1"/>
</dbReference>
<dbReference type="InterPro" id="IPR013078">
    <property type="entry name" value="His_Pase_superF_clade-1"/>
</dbReference>
<reference evidence="3" key="1">
    <citation type="journal article" date="2014" name="Int. J. Syst. Evol. Microbiol.">
        <title>Complete genome sequence of Corynebacterium casei LMG S-19264T (=DSM 44701T), isolated from a smear-ripened cheese.</title>
        <authorList>
            <consortium name="US DOE Joint Genome Institute (JGI-PGF)"/>
            <person name="Walter F."/>
            <person name="Albersmeier A."/>
            <person name="Kalinowski J."/>
            <person name="Ruckert C."/>
        </authorList>
    </citation>
    <scope>NUCLEOTIDE SEQUENCE</scope>
    <source>
        <strain evidence="3">JCM 13306</strain>
    </source>
</reference>
<dbReference type="AlphaFoldDB" id="A0A919F4Y5"/>
<evidence type="ECO:0000256" key="1">
    <source>
        <dbReference type="PIRSR" id="PIRSR613078-1"/>
    </source>
</evidence>
<feature type="active site" description="Tele-phosphohistidine intermediate" evidence="1">
    <location>
        <position position="9"/>
    </location>
</feature>
<sequence length="202" mass="21989">MTRLLLIRHAQTDANGHSLAGRLPGVGLNDLGRRQARALAARLGQLSIAAIYASPLERAMQTAEAIATLRGHRIVPCEELLEIDYGEWTGLSLQALADDEAFRIFNGQRSCAAARAGEYMLQAQARMVVGLDRLRRLHPQQTIAVVSHGDMIRAAVAHYAGIPLDLFHRIEISPASLSVVDVDDMWIRIVCINDTGSAGDFA</sequence>
<dbReference type="SMART" id="SM00855">
    <property type="entry name" value="PGAM"/>
    <property type="match status" value="1"/>
</dbReference>
<evidence type="ECO:0000313" key="4">
    <source>
        <dbReference type="Proteomes" id="UP000623958"/>
    </source>
</evidence>
<dbReference type="Proteomes" id="UP000623958">
    <property type="component" value="Unassembled WGS sequence"/>
</dbReference>
<dbReference type="PANTHER" id="PTHR48100:SF59">
    <property type="entry name" value="ADENOSYLCOBALAMIN_ALPHA-RIBAZOLE PHOSPHATASE"/>
    <property type="match status" value="1"/>
</dbReference>
<proteinExistence type="predicted"/>
<organism evidence="3 4">
    <name type="scientific">Xanthomonas boreopolis</name>
    <dbReference type="NCBI Taxonomy" id="86183"/>
    <lineage>
        <taxon>Bacteria</taxon>
        <taxon>Pseudomonadati</taxon>
        <taxon>Pseudomonadota</taxon>
        <taxon>Gammaproteobacteria</taxon>
        <taxon>Lysobacterales</taxon>
        <taxon>Lysobacteraceae</taxon>
        <taxon>Xanthomonas</taxon>
    </lineage>
</organism>
<dbReference type="PANTHER" id="PTHR48100">
    <property type="entry name" value="BROAD-SPECIFICITY PHOSPHATASE YOR283W-RELATED"/>
    <property type="match status" value="1"/>
</dbReference>
<dbReference type="GO" id="GO:0005737">
    <property type="term" value="C:cytoplasm"/>
    <property type="evidence" value="ECO:0007669"/>
    <property type="project" value="TreeGrafter"/>
</dbReference>
<feature type="binding site" evidence="2">
    <location>
        <begin position="82"/>
        <end position="85"/>
    </location>
    <ligand>
        <name>substrate</name>
    </ligand>
</feature>
<dbReference type="SUPFAM" id="SSF53254">
    <property type="entry name" value="Phosphoglycerate mutase-like"/>
    <property type="match status" value="1"/>
</dbReference>
<dbReference type="CDD" id="cd07067">
    <property type="entry name" value="HP_PGM_like"/>
    <property type="match status" value="1"/>
</dbReference>
<dbReference type="RefSeq" id="WP_177497623.1">
    <property type="nucleotide sequence ID" value="NZ_BNBA01000001.1"/>
</dbReference>
<accession>A0A919F4Y5</accession>
<reference evidence="3" key="2">
    <citation type="submission" date="2020-09" db="EMBL/GenBank/DDBJ databases">
        <authorList>
            <person name="Sun Q."/>
            <person name="Ohkuma M."/>
        </authorList>
    </citation>
    <scope>NUCLEOTIDE SEQUENCE</scope>
    <source>
        <strain evidence="3">JCM 13306</strain>
    </source>
</reference>
<evidence type="ECO:0000313" key="3">
    <source>
        <dbReference type="EMBL" id="GHH46885.1"/>
    </source>
</evidence>
<comment type="caution">
    <text evidence="3">The sequence shown here is derived from an EMBL/GenBank/DDBJ whole genome shotgun (WGS) entry which is preliminary data.</text>
</comment>
<evidence type="ECO:0000256" key="2">
    <source>
        <dbReference type="PIRSR" id="PIRSR613078-2"/>
    </source>
</evidence>
<dbReference type="InterPro" id="IPR050275">
    <property type="entry name" value="PGM_Phosphatase"/>
</dbReference>